<dbReference type="PANTHER" id="PTHR42852">
    <property type="entry name" value="THIOL:DISULFIDE INTERCHANGE PROTEIN DSBE"/>
    <property type="match status" value="1"/>
</dbReference>
<dbReference type="STRING" id="1356854.N007_10320"/>
<dbReference type="InterPro" id="IPR050553">
    <property type="entry name" value="Thioredoxin_ResA/DsbE_sf"/>
</dbReference>
<keyword evidence="2" id="KW-1185">Reference proteome</keyword>
<dbReference type="KEGG" id="aaco:K1I37_07760"/>
<dbReference type="GO" id="GO:0016491">
    <property type="term" value="F:oxidoreductase activity"/>
    <property type="evidence" value="ECO:0007669"/>
    <property type="project" value="InterPro"/>
</dbReference>
<dbReference type="SUPFAM" id="SSF52833">
    <property type="entry name" value="Thioredoxin-like"/>
    <property type="match status" value="1"/>
</dbReference>
<dbReference type="InterPro" id="IPR013740">
    <property type="entry name" value="Redoxin"/>
</dbReference>
<gene>
    <name evidence="1" type="ORF">K1I37_07760</name>
</gene>
<evidence type="ECO:0000313" key="2">
    <source>
        <dbReference type="Proteomes" id="UP000829401"/>
    </source>
</evidence>
<dbReference type="PROSITE" id="PS51352">
    <property type="entry name" value="THIOREDOXIN_2"/>
    <property type="match status" value="1"/>
</dbReference>
<dbReference type="PANTHER" id="PTHR42852:SF12">
    <property type="entry name" value="THIOL-DISULFIDE OXIDOREDUCTASE YKUV"/>
    <property type="match status" value="1"/>
</dbReference>
<organism evidence="1 2">
    <name type="scientific">Alicyclobacillus acidoterrestris (strain ATCC 49025 / DSM 3922 / CIP 106132 / NCIMB 13137 / GD3B)</name>
    <dbReference type="NCBI Taxonomy" id="1356854"/>
    <lineage>
        <taxon>Bacteria</taxon>
        <taxon>Bacillati</taxon>
        <taxon>Bacillota</taxon>
        <taxon>Bacilli</taxon>
        <taxon>Bacillales</taxon>
        <taxon>Alicyclobacillaceae</taxon>
        <taxon>Alicyclobacillus</taxon>
    </lineage>
</organism>
<evidence type="ECO:0000313" key="1">
    <source>
        <dbReference type="EMBL" id="UNO50358.1"/>
    </source>
</evidence>
<sequence>MPMRLGSDMPALVGATEWFNGEPKLEDGKVTFVHFWAVSCHICHETMADVLRIRDEYADQGLQTVAVHMPRMEEDTDIARIRADVEKYHITQPCAVDNQVAIAQAFQNEFTPAFFIFGRDGKLLFRTAGDKGFQKVEPKVREALGIR</sequence>
<dbReference type="OrthoDB" id="9811352at2"/>
<reference evidence="2" key="1">
    <citation type="journal article" date="2022" name="G3 (Bethesda)">
        <title>Unveiling the complete genome sequence of Alicyclobacillus acidoterrestris DSM 3922T, a taint-producing strain.</title>
        <authorList>
            <person name="Leonardo I.C."/>
            <person name="Barreto Crespo M.T."/>
            <person name="Gaspar F.B."/>
        </authorList>
    </citation>
    <scope>NUCLEOTIDE SEQUENCE [LARGE SCALE GENOMIC DNA]</scope>
    <source>
        <strain evidence="2">DSM 3922</strain>
    </source>
</reference>
<dbReference type="Proteomes" id="UP000829401">
    <property type="component" value="Chromosome"/>
</dbReference>
<dbReference type="EMBL" id="CP080467">
    <property type="protein sequence ID" value="UNO50358.1"/>
    <property type="molecule type" value="Genomic_DNA"/>
</dbReference>
<dbReference type="InterPro" id="IPR013766">
    <property type="entry name" value="Thioredoxin_domain"/>
</dbReference>
<dbReference type="Pfam" id="PF08534">
    <property type="entry name" value="Redoxin"/>
    <property type="match status" value="1"/>
</dbReference>
<dbReference type="InterPro" id="IPR036249">
    <property type="entry name" value="Thioredoxin-like_sf"/>
</dbReference>
<dbReference type="Gene3D" id="3.40.30.10">
    <property type="entry name" value="Glutaredoxin"/>
    <property type="match status" value="1"/>
</dbReference>
<proteinExistence type="predicted"/>
<protein>
    <submittedName>
        <fullName evidence="1">Redoxin domain-containing protein</fullName>
    </submittedName>
</protein>
<dbReference type="RefSeq" id="WP_021297117.1">
    <property type="nucleotide sequence ID" value="NZ_AURB01000145.1"/>
</dbReference>
<name>T0BUX8_ALIAG</name>
<accession>A0A9E6ZJA2</accession>
<accession>T0BUX8</accession>
<dbReference type="AlphaFoldDB" id="T0BUX8"/>
<dbReference type="eggNOG" id="COG0526">
    <property type="taxonomic scope" value="Bacteria"/>
</dbReference>